<evidence type="ECO:0000256" key="5">
    <source>
        <dbReference type="ARBA" id="ARBA00022617"/>
    </source>
</evidence>
<evidence type="ECO:0000256" key="8">
    <source>
        <dbReference type="ARBA" id="ARBA00022967"/>
    </source>
</evidence>
<dbReference type="PANTHER" id="PTHR22888:SF9">
    <property type="entry name" value="CYTOCHROME C OXIDASE SUBUNIT 2"/>
    <property type="match status" value="1"/>
</dbReference>
<dbReference type="PRINTS" id="PR01166">
    <property type="entry name" value="CYCOXIDASEII"/>
</dbReference>
<keyword evidence="20" id="KW-1185">Reference proteome</keyword>
<evidence type="ECO:0000259" key="17">
    <source>
        <dbReference type="PROSITE" id="PS50857"/>
    </source>
</evidence>
<dbReference type="InterPro" id="IPR002429">
    <property type="entry name" value="CcO_II-like_C"/>
</dbReference>
<reference evidence="19 20" key="1">
    <citation type="journal article" date="2010" name="J. Bacteriol.">
        <title>Genome sequence of the oligotrophic marine Gammaproteobacterium HTCC2143, isolated from the Oregon Coast.</title>
        <authorList>
            <person name="Oh H.M."/>
            <person name="Kang I."/>
            <person name="Ferriera S."/>
            <person name="Giovannoni S.J."/>
            <person name="Cho J.C."/>
        </authorList>
    </citation>
    <scope>NUCLEOTIDE SEQUENCE [LARGE SCALE GENOMIC DNA]</scope>
    <source>
        <strain evidence="19 20">HTCC2143</strain>
    </source>
</reference>
<dbReference type="EC" id="7.1.1.9" evidence="3"/>
<keyword evidence="10 16" id="KW-1133">Transmembrane helix</keyword>
<dbReference type="eggNOG" id="COG2863">
    <property type="taxonomic scope" value="Bacteria"/>
</dbReference>
<dbReference type="InterPro" id="IPR045187">
    <property type="entry name" value="CcO_II"/>
</dbReference>
<dbReference type="CDD" id="cd13919">
    <property type="entry name" value="CuRO_HCO_II_like_5"/>
    <property type="match status" value="1"/>
</dbReference>
<dbReference type="OrthoDB" id="9773456at2"/>
<feature type="transmembrane region" description="Helical" evidence="16">
    <location>
        <begin position="83"/>
        <end position="107"/>
    </location>
</feature>
<comment type="catalytic activity">
    <reaction evidence="14">
        <text>4 Fe(II)-[cytochrome c] + O2 + 8 H(+)(in) = 4 Fe(III)-[cytochrome c] + 2 H2O + 4 H(+)(out)</text>
        <dbReference type="Rhea" id="RHEA:11436"/>
        <dbReference type="Rhea" id="RHEA-COMP:10350"/>
        <dbReference type="Rhea" id="RHEA-COMP:14399"/>
        <dbReference type="ChEBI" id="CHEBI:15377"/>
        <dbReference type="ChEBI" id="CHEBI:15378"/>
        <dbReference type="ChEBI" id="CHEBI:15379"/>
        <dbReference type="ChEBI" id="CHEBI:29033"/>
        <dbReference type="ChEBI" id="CHEBI:29034"/>
        <dbReference type="EC" id="7.1.1.9"/>
    </reaction>
</comment>
<sequence length="450" mass="49879">MKLVIALLLLVIGTVAFHFLSPWWFTPLASNWGAIDDTIGITFWITGIVFVLVNLFLAYCVYKFRFKKGHKSDYEPENKKLEYWLTGITTLGVVAMLAPGLVVWAQFVDIPEEAKIVEVVGQQWQWGFRFPGADGKLGSADNPFVSTTNPLGINPSDPAGQDDRLVLSSELKLPLGQPTKVLLRSKDVLHNFTVPQFRVKMDLVPGTISKLWFTPTREGRFDILCMELCGIAHYAMRGYVHVVSPQEYNKWLTTLPTFAETQQGGSGDAVAGENSYISCGACHGQQGEGNASMNAPKLAGLSDWYITRQIKNYQNGIRGSHKDDIFGQQMVGMAQILADPVTLRNVAAYISTLEETQTTNTVEGNADKGASLYVTCGACHGRQGEGNFALNAPRLAGQQDWYLKRQLTHFKKGIRGTNAKDQYGKQMILMAKMLTSEQDINDLLTHINTF</sequence>
<proteinExistence type="inferred from homology"/>
<dbReference type="PANTHER" id="PTHR22888">
    <property type="entry name" value="CYTOCHROME C OXIDASE, SUBUNIT II"/>
    <property type="match status" value="1"/>
</dbReference>
<dbReference type="GO" id="GO:0004129">
    <property type="term" value="F:cytochrome-c oxidase activity"/>
    <property type="evidence" value="ECO:0007669"/>
    <property type="project" value="UniProtKB-EC"/>
</dbReference>
<comment type="caution">
    <text evidence="19">The sequence shown here is derived from an EMBL/GenBank/DDBJ whole genome shotgun (WGS) entry which is preliminary data.</text>
</comment>
<evidence type="ECO:0000256" key="6">
    <source>
        <dbReference type="ARBA" id="ARBA00022692"/>
    </source>
</evidence>
<dbReference type="Gene3D" id="1.10.760.10">
    <property type="entry name" value="Cytochrome c-like domain"/>
    <property type="match status" value="2"/>
</dbReference>
<keyword evidence="11 15" id="KW-0408">Iron</keyword>
<dbReference type="InterPro" id="IPR036909">
    <property type="entry name" value="Cyt_c-like_dom_sf"/>
</dbReference>
<keyword evidence="4" id="KW-0813">Transport</keyword>
<dbReference type="SUPFAM" id="SSF46626">
    <property type="entry name" value="Cytochrome c"/>
    <property type="match status" value="2"/>
</dbReference>
<dbReference type="InterPro" id="IPR001505">
    <property type="entry name" value="Copper_CuA"/>
</dbReference>
<gene>
    <name evidence="19" type="ORF">GP2143_03923</name>
</gene>
<evidence type="ECO:0000256" key="2">
    <source>
        <dbReference type="ARBA" id="ARBA00007866"/>
    </source>
</evidence>
<dbReference type="GO" id="GO:0020037">
    <property type="term" value="F:heme binding"/>
    <property type="evidence" value="ECO:0007669"/>
    <property type="project" value="InterPro"/>
</dbReference>
<evidence type="ECO:0000256" key="11">
    <source>
        <dbReference type="ARBA" id="ARBA00023004"/>
    </source>
</evidence>
<comment type="subcellular location">
    <subcellularLocation>
        <location evidence="1">Membrane</location>
        <topology evidence="1">Multi-pass membrane protein</topology>
    </subcellularLocation>
</comment>
<dbReference type="Pfam" id="PF00116">
    <property type="entry name" value="COX2"/>
    <property type="match status" value="1"/>
</dbReference>
<comment type="similarity">
    <text evidence="2">Belongs to the cytochrome c oxidase subunit 2 family.</text>
</comment>
<evidence type="ECO:0000256" key="14">
    <source>
        <dbReference type="ARBA" id="ARBA00047816"/>
    </source>
</evidence>
<keyword evidence="5 15" id="KW-0349">Heme</keyword>
<evidence type="ECO:0000256" key="15">
    <source>
        <dbReference type="PROSITE-ProRule" id="PRU00433"/>
    </source>
</evidence>
<dbReference type="InterPro" id="IPR009056">
    <property type="entry name" value="Cyt_c-like_dom"/>
</dbReference>
<name>A0YDD6_9GAMM</name>
<dbReference type="SUPFAM" id="SSF49503">
    <property type="entry name" value="Cupredoxins"/>
    <property type="match status" value="1"/>
</dbReference>
<dbReference type="GO" id="GO:0016020">
    <property type="term" value="C:membrane"/>
    <property type="evidence" value="ECO:0007669"/>
    <property type="project" value="UniProtKB-SubCell"/>
</dbReference>
<evidence type="ECO:0000256" key="4">
    <source>
        <dbReference type="ARBA" id="ARBA00022448"/>
    </source>
</evidence>
<evidence type="ECO:0000313" key="20">
    <source>
        <dbReference type="Proteomes" id="UP000004931"/>
    </source>
</evidence>
<feature type="domain" description="Cytochrome c" evidence="18">
    <location>
        <begin position="364"/>
        <end position="450"/>
    </location>
</feature>
<dbReference type="STRING" id="247633.GP2143_03923"/>
<evidence type="ECO:0000256" key="16">
    <source>
        <dbReference type="SAM" id="Phobius"/>
    </source>
</evidence>
<keyword evidence="12" id="KW-0186">Copper</keyword>
<dbReference type="Pfam" id="PF00034">
    <property type="entry name" value="Cytochrom_C"/>
    <property type="match status" value="2"/>
</dbReference>
<protein>
    <recommendedName>
        <fullName evidence="3">cytochrome-c oxidase</fullName>
        <ecNumber evidence="3">7.1.1.9</ecNumber>
    </recommendedName>
</protein>
<dbReference type="SUPFAM" id="SSF81464">
    <property type="entry name" value="Cytochrome c oxidase subunit II-like, transmembrane region"/>
    <property type="match status" value="1"/>
</dbReference>
<dbReference type="Proteomes" id="UP000004931">
    <property type="component" value="Unassembled WGS sequence"/>
</dbReference>
<evidence type="ECO:0000256" key="1">
    <source>
        <dbReference type="ARBA" id="ARBA00004141"/>
    </source>
</evidence>
<dbReference type="PROSITE" id="PS50857">
    <property type="entry name" value="COX2_CUA"/>
    <property type="match status" value="1"/>
</dbReference>
<dbReference type="GO" id="GO:0005507">
    <property type="term" value="F:copper ion binding"/>
    <property type="evidence" value="ECO:0007669"/>
    <property type="project" value="InterPro"/>
</dbReference>
<evidence type="ECO:0000256" key="9">
    <source>
        <dbReference type="ARBA" id="ARBA00022982"/>
    </source>
</evidence>
<keyword evidence="6 16" id="KW-0812">Transmembrane</keyword>
<accession>A0YDD6</accession>
<dbReference type="Gene3D" id="2.60.40.420">
    <property type="entry name" value="Cupredoxins - blue copper proteins"/>
    <property type="match status" value="1"/>
</dbReference>
<dbReference type="InterPro" id="IPR008972">
    <property type="entry name" value="Cupredoxin"/>
</dbReference>
<keyword evidence="8" id="KW-1278">Translocase</keyword>
<dbReference type="PROSITE" id="PS51007">
    <property type="entry name" value="CYTC"/>
    <property type="match status" value="2"/>
</dbReference>
<dbReference type="AlphaFoldDB" id="A0YDD6"/>
<evidence type="ECO:0000256" key="7">
    <source>
        <dbReference type="ARBA" id="ARBA00022723"/>
    </source>
</evidence>
<feature type="domain" description="Cytochrome oxidase subunit II copper A binding" evidence="17">
    <location>
        <begin position="112"/>
        <end position="254"/>
    </location>
</feature>
<feature type="domain" description="Cytochrome c" evidence="18">
    <location>
        <begin position="267"/>
        <end position="354"/>
    </location>
</feature>
<dbReference type="eggNOG" id="COG1622">
    <property type="taxonomic scope" value="Bacteria"/>
</dbReference>
<dbReference type="EMBL" id="AAVT01000004">
    <property type="protein sequence ID" value="EAW31239.1"/>
    <property type="molecule type" value="Genomic_DNA"/>
</dbReference>
<evidence type="ECO:0000256" key="10">
    <source>
        <dbReference type="ARBA" id="ARBA00022989"/>
    </source>
</evidence>
<dbReference type="InterPro" id="IPR036257">
    <property type="entry name" value="Cyt_c_oxidase_su2_TM_sf"/>
</dbReference>
<feature type="transmembrane region" description="Helical" evidence="16">
    <location>
        <begin position="41"/>
        <end position="62"/>
    </location>
</feature>
<dbReference type="PROSITE" id="PS00078">
    <property type="entry name" value="COX2"/>
    <property type="match status" value="1"/>
</dbReference>
<evidence type="ECO:0000259" key="18">
    <source>
        <dbReference type="PROSITE" id="PS51007"/>
    </source>
</evidence>
<dbReference type="Gene3D" id="1.10.287.90">
    <property type="match status" value="1"/>
</dbReference>
<evidence type="ECO:0000256" key="12">
    <source>
        <dbReference type="ARBA" id="ARBA00023008"/>
    </source>
</evidence>
<keyword evidence="7 15" id="KW-0479">Metal-binding</keyword>
<keyword evidence="13 16" id="KW-0472">Membrane</keyword>
<evidence type="ECO:0000313" key="19">
    <source>
        <dbReference type="EMBL" id="EAW31239.1"/>
    </source>
</evidence>
<keyword evidence="9" id="KW-0249">Electron transport</keyword>
<evidence type="ECO:0000256" key="3">
    <source>
        <dbReference type="ARBA" id="ARBA00012949"/>
    </source>
</evidence>
<evidence type="ECO:0000256" key="13">
    <source>
        <dbReference type="ARBA" id="ARBA00023136"/>
    </source>
</evidence>
<organism evidence="19 20">
    <name type="scientific">marine gamma proteobacterium HTCC2143</name>
    <dbReference type="NCBI Taxonomy" id="247633"/>
    <lineage>
        <taxon>Bacteria</taxon>
        <taxon>Pseudomonadati</taxon>
        <taxon>Pseudomonadota</taxon>
        <taxon>Gammaproteobacteria</taxon>
        <taxon>Cellvibrionales</taxon>
        <taxon>Spongiibacteraceae</taxon>
        <taxon>BD1-7 clade</taxon>
    </lineage>
</organism>
<dbReference type="GO" id="GO:0042773">
    <property type="term" value="P:ATP synthesis coupled electron transport"/>
    <property type="evidence" value="ECO:0007669"/>
    <property type="project" value="TreeGrafter"/>
</dbReference>